<protein>
    <submittedName>
        <fullName evidence="1">Uncharacterized protein</fullName>
    </submittedName>
</protein>
<name>A0ABP8QRP8_9ACTN</name>
<dbReference type="EMBL" id="BAABHF010000043">
    <property type="protein sequence ID" value="GAA4509136.1"/>
    <property type="molecule type" value="Genomic_DNA"/>
</dbReference>
<gene>
    <name evidence="1" type="ORF">GCM10023191_069900</name>
</gene>
<comment type="caution">
    <text evidence="1">The sequence shown here is derived from an EMBL/GenBank/DDBJ whole genome shotgun (WGS) entry which is preliminary data.</text>
</comment>
<proteinExistence type="predicted"/>
<evidence type="ECO:0000313" key="2">
    <source>
        <dbReference type="Proteomes" id="UP001500503"/>
    </source>
</evidence>
<dbReference type="RefSeq" id="WP_345471192.1">
    <property type="nucleotide sequence ID" value="NZ_BAABHF010000043.1"/>
</dbReference>
<keyword evidence="2" id="KW-1185">Reference proteome</keyword>
<organism evidence="1 2">
    <name type="scientific">Actinoallomurus oryzae</name>
    <dbReference type="NCBI Taxonomy" id="502180"/>
    <lineage>
        <taxon>Bacteria</taxon>
        <taxon>Bacillati</taxon>
        <taxon>Actinomycetota</taxon>
        <taxon>Actinomycetes</taxon>
        <taxon>Streptosporangiales</taxon>
        <taxon>Thermomonosporaceae</taxon>
        <taxon>Actinoallomurus</taxon>
    </lineage>
</organism>
<dbReference type="Proteomes" id="UP001500503">
    <property type="component" value="Unassembled WGS sequence"/>
</dbReference>
<accession>A0ABP8QRP8</accession>
<evidence type="ECO:0000313" key="1">
    <source>
        <dbReference type="EMBL" id="GAA4509136.1"/>
    </source>
</evidence>
<reference evidence="2" key="1">
    <citation type="journal article" date="2019" name="Int. J. Syst. Evol. Microbiol.">
        <title>The Global Catalogue of Microorganisms (GCM) 10K type strain sequencing project: providing services to taxonomists for standard genome sequencing and annotation.</title>
        <authorList>
            <consortium name="The Broad Institute Genomics Platform"/>
            <consortium name="The Broad Institute Genome Sequencing Center for Infectious Disease"/>
            <person name="Wu L."/>
            <person name="Ma J."/>
        </authorList>
    </citation>
    <scope>NUCLEOTIDE SEQUENCE [LARGE SCALE GENOMIC DNA]</scope>
    <source>
        <strain evidence="2">JCM 17933</strain>
    </source>
</reference>
<sequence>MTLRVKTGASLPSRAHRVIVVARTAEQLRDLTRTQERLVVEALQTESNEGLRPRKRCKGF</sequence>